<evidence type="ECO:0000256" key="2">
    <source>
        <dbReference type="ARBA" id="ARBA00023136"/>
    </source>
</evidence>
<keyword evidence="5" id="KW-1185">Reference proteome</keyword>
<evidence type="ECO:0000313" key="4">
    <source>
        <dbReference type="EMBL" id="MCV9389398.1"/>
    </source>
</evidence>
<accession>A0ABT3D1S4</accession>
<evidence type="ECO:0000259" key="3">
    <source>
        <dbReference type="Pfam" id="PF01103"/>
    </source>
</evidence>
<gene>
    <name evidence="4" type="ORF">N7U62_22220</name>
</gene>
<keyword evidence="2" id="KW-0472">Membrane</keyword>
<evidence type="ECO:0000256" key="1">
    <source>
        <dbReference type="ARBA" id="ARBA00004370"/>
    </source>
</evidence>
<proteinExistence type="predicted"/>
<comment type="caution">
    <text evidence="4">The sequence shown here is derived from an EMBL/GenBank/DDBJ whole genome shotgun (WGS) entry which is preliminary data.</text>
</comment>
<protein>
    <submittedName>
        <fullName evidence="4">BamA/TamA family outer membrane protein</fullName>
    </submittedName>
</protein>
<dbReference type="Pfam" id="PF01103">
    <property type="entry name" value="Omp85"/>
    <property type="match status" value="1"/>
</dbReference>
<dbReference type="Proteomes" id="UP001300692">
    <property type="component" value="Unassembled WGS sequence"/>
</dbReference>
<dbReference type="Gene3D" id="2.40.160.50">
    <property type="entry name" value="membrane protein fhac: a member of the omp85/tpsb transporter family"/>
    <property type="match status" value="1"/>
</dbReference>
<feature type="domain" description="Bacterial surface antigen (D15)" evidence="3">
    <location>
        <begin position="94"/>
        <end position="330"/>
    </location>
</feature>
<comment type="subcellular location">
    <subcellularLocation>
        <location evidence="1">Membrane</location>
    </subcellularLocation>
</comment>
<dbReference type="InterPro" id="IPR000184">
    <property type="entry name" value="Bac_surfAg_D15"/>
</dbReference>
<dbReference type="EMBL" id="JAOYOD010000001">
    <property type="protein sequence ID" value="MCV9389398.1"/>
    <property type="molecule type" value="Genomic_DNA"/>
</dbReference>
<evidence type="ECO:0000313" key="5">
    <source>
        <dbReference type="Proteomes" id="UP001300692"/>
    </source>
</evidence>
<organism evidence="4 5">
    <name type="scientific">Reichenbachiella ulvae</name>
    <dbReference type="NCBI Taxonomy" id="2980104"/>
    <lineage>
        <taxon>Bacteria</taxon>
        <taxon>Pseudomonadati</taxon>
        <taxon>Bacteroidota</taxon>
        <taxon>Cytophagia</taxon>
        <taxon>Cytophagales</taxon>
        <taxon>Reichenbachiellaceae</taxon>
        <taxon>Reichenbachiella</taxon>
    </lineage>
</organism>
<sequence length="365" mass="41901">MRCYLLLVIIALLSFEIKGQEADSLLSKKKKNYAVYPVLGYSPESKLNLGAIAFFVLDKEGTEKSEYHRPTSITPYIIFTTNKQIQIKSEFDFYFKNGLNLGLEARVFKFPDSYYGIGNENDPDVFERYGNRFVQFEGKLMKPYSSNIFYGLTYDLQYNSIEPEAGGLLELQNPSGTNGGWNMGIGPAFTYDSRNSTIYPTMGQLINASVAYFGQVLGGEYNHMKYSLDFRHYFEFLGPKNVVAYQFRTDMISGDEVPFYKLNMMGGEKRLRGIEHNRLYTDRQSMYFQVEGRQELFWRLGGVLFAGMGQVFNSFSDFDAKNTRFVYGLGGRFQAIRDRKLNIRLDVGFTDNGQSAFYLSVREAF</sequence>
<name>A0ABT3D1S4_9BACT</name>
<dbReference type="RefSeq" id="WP_264140318.1">
    <property type="nucleotide sequence ID" value="NZ_JAOYOD010000001.1"/>
</dbReference>
<reference evidence="4 5" key="1">
    <citation type="submission" date="2022-10" db="EMBL/GenBank/DDBJ databases">
        <title>Comparative genomics and taxonomic characterization of three novel marine species of genus Reichenbachiella exhibiting antioxidant and polysaccharide degradation activities.</title>
        <authorList>
            <person name="Muhammad N."/>
            <person name="Lee Y.-J."/>
            <person name="Ko J."/>
            <person name="Kim S.-G."/>
        </authorList>
    </citation>
    <scope>NUCLEOTIDE SEQUENCE [LARGE SCALE GENOMIC DNA]</scope>
    <source>
        <strain evidence="4 5">ABR2-5</strain>
    </source>
</reference>